<dbReference type="EMBL" id="GBXM01047241">
    <property type="protein sequence ID" value="JAH61336.1"/>
    <property type="molecule type" value="Transcribed_RNA"/>
</dbReference>
<accession>A0A0E9U690</accession>
<reference evidence="1" key="2">
    <citation type="journal article" date="2015" name="Fish Shellfish Immunol.">
        <title>Early steps in the European eel (Anguilla anguilla)-Vibrio vulnificus interaction in the gills: Role of the RtxA13 toxin.</title>
        <authorList>
            <person name="Callol A."/>
            <person name="Pajuelo D."/>
            <person name="Ebbesson L."/>
            <person name="Teles M."/>
            <person name="MacKenzie S."/>
            <person name="Amaro C."/>
        </authorList>
    </citation>
    <scope>NUCLEOTIDE SEQUENCE</scope>
</reference>
<sequence>MFYLKSILIFIYVYIYRLT</sequence>
<protein>
    <submittedName>
        <fullName evidence="1">Uncharacterized protein</fullName>
    </submittedName>
</protein>
<reference evidence="1" key="1">
    <citation type="submission" date="2014-11" db="EMBL/GenBank/DDBJ databases">
        <authorList>
            <person name="Amaro Gonzalez C."/>
        </authorList>
    </citation>
    <scope>NUCLEOTIDE SEQUENCE</scope>
</reference>
<proteinExistence type="predicted"/>
<evidence type="ECO:0000313" key="1">
    <source>
        <dbReference type="EMBL" id="JAH61336.1"/>
    </source>
</evidence>
<name>A0A0E9U690_ANGAN</name>
<dbReference type="AlphaFoldDB" id="A0A0E9U690"/>
<organism evidence="1">
    <name type="scientific">Anguilla anguilla</name>
    <name type="common">European freshwater eel</name>
    <name type="synonym">Muraena anguilla</name>
    <dbReference type="NCBI Taxonomy" id="7936"/>
    <lineage>
        <taxon>Eukaryota</taxon>
        <taxon>Metazoa</taxon>
        <taxon>Chordata</taxon>
        <taxon>Craniata</taxon>
        <taxon>Vertebrata</taxon>
        <taxon>Euteleostomi</taxon>
        <taxon>Actinopterygii</taxon>
        <taxon>Neopterygii</taxon>
        <taxon>Teleostei</taxon>
        <taxon>Anguilliformes</taxon>
        <taxon>Anguillidae</taxon>
        <taxon>Anguilla</taxon>
    </lineage>
</organism>